<dbReference type="SUPFAM" id="SSF52777">
    <property type="entry name" value="CoA-dependent acyltransferases"/>
    <property type="match status" value="2"/>
</dbReference>
<feature type="domain" description="Condensation" evidence="1">
    <location>
        <begin position="2"/>
        <end position="337"/>
    </location>
</feature>
<dbReference type="Gene3D" id="3.30.559.30">
    <property type="entry name" value="Nonribosomal peptide synthetase, condensation domain"/>
    <property type="match status" value="1"/>
</dbReference>
<comment type="caution">
    <text evidence="2">The sequence shown here is derived from an EMBL/GenBank/DDBJ whole genome shotgun (WGS) entry which is preliminary data.</text>
</comment>
<protein>
    <submittedName>
        <fullName evidence="2">Non-ribosomal peptide synthetase</fullName>
    </submittedName>
</protein>
<dbReference type="GO" id="GO:0031177">
    <property type="term" value="F:phosphopantetheine binding"/>
    <property type="evidence" value="ECO:0007669"/>
    <property type="project" value="TreeGrafter"/>
</dbReference>
<reference evidence="2 3" key="1">
    <citation type="submission" date="2020-02" db="EMBL/GenBank/DDBJ databases">
        <title>Whole-genome analyses of novel actinobacteria.</title>
        <authorList>
            <person name="Sahin N."/>
            <person name="Tatar D."/>
        </authorList>
    </citation>
    <scope>NUCLEOTIDE SEQUENCE [LARGE SCALE GENOMIC DNA]</scope>
    <source>
        <strain evidence="2 3">SB3404</strain>
    </source>
</reference>
<evidence type="ECO:0000313" key="2">
    <source>
        <dbReference type="EMBL" id="NGO73880.1"/>
    </source>
</evidence>
<sequence length="445" mass="47389">MLPLTRAQVGIWNAQRLEPDSPYYLVGDVVEISGGEYVDADALAEAVRATTEEAETLRLRVYDTPDGPRQAVSDEPVLRPEVVDVSGEADPAAAARALVDAERVRAAGACRGMVDRPLYARTVIRLSDHEVWYTQLGHHLVFDGYTAAMLARRTAARYTALVRGTEPPPSSFGAFADLVAADRAYLDSDRSAEDRAYWVDRFTPLPDLGDADAAAGAPDRTLTARAVVPPDETARLRAFADREGVTWGEALIAGYAAFLHRVLGRTDVVFALPLMCRTGSAELRTPAMAVNVLPLRVAVHGADGLGRLSGRVAAALREMRDHQRYRGEDLPRDLGVPGAGGLLHGRGINLKAFDLAVDFAGATGVMRNVAGGPPEDMGLSVLPTRDGGLLLGFEVDARTSDQAAVDSKLSGLRALLAGLLDGLPVGRVALAGDVDRQLADWSPAS</sequence>
<dbReference type="GO" id="GO:0043041">
    <property type="term" value="P:amino acid activation for nonribosomal peptide biosynthetic process"/>
    <property type="evidence" value="ECO:0007669"/>
    <property type="project" value="TreeGrafter"/>
</dbReference>
<name>A0A6G4XAJ7_9ACTN</name>
<dbReference type="PANTHER" id="PTHR45527:SF1">
    <property type="entry name" value="FATTY ACID SYNTHASE"/>
    <property type="match status" value="1"/>
</dbReference>
<dbReference type="InterPro" id="IPR023213">
    <property type="entry name" value="CAT-like_dom_sf"/>
</dbReference>
<dbReference type="Gene3D" id="3.30.559.10">
    <property type="entry name" value="Chloramphenicol acetyltransferase-like domain"/>
    <property type="match status" value="1"/>
</dbReference>
<dbReference type="GO" id="GO:0009366">
    <property type="term" value="C:enterobactin synthetase complex"/>
    <property type="evidence" value="ECO:0007669"/>
    <property type="project" value="TreeGrafter"/>
</dbReference>
<dbReference type="GO" id="GO:0009239">
    <property type="term" value="P:enterobactin biosynthetic process"/>
    <property type="evidence" value="ECO:0007669"/>
    <property type="project" value="TreeGrafter"/>
</dbReference>
<proteinExistence type="predicted"/>
<evidence type="ECO:0000313" key="3">
    <source>
        <dbReference type="Proteomes" id="UP000477722"/>
    </source>
</evidence>
<dbReference type="Proteomes" id="UP000477722">
    <property type="component" value="Unassembled WGS sequence"/>
</dbReference>
<dbReference type="GO" id="GO:0008610">
    <property type="term" value="P:lipid biosynthetic process"/>
    <property type="evidence" value="ECO:0007669"/>
    <property type="project" value="UniProtKB-ARBA"/>
</dbReference>
<accession>A0A6G4XAJ7</accession>
<dbReference type="GO" id="GO:0047527">
    <property type="term" value="F:2,3-dihydroxybenzoate-serine ligase activity"/>
    <property type="evidence" value="ECO:0007669"/>
    <property type="project" value="TreeGrafter"/>
</dbReference>
<dbReference type="EMBL" id="JAAKZZ010000960">
    <property type="protein sequence ID" value="NGO73880.1"/>
    <property type="molecule type" value="Genomic_DNA"/>
</dbReference>
<organism evidence="2 3">
    <name type="scientific">Streptomyces boncukensis</name>
    <dbReference type="NCBI Taxonomy" id="2711219"/>
    <lineage>
        <taxon>Bacteria</taxon>
        <taxon>Bacillati</taxon>
        <taxon>Actinomycetota</taxon>
        <taxon>Actinomycetes</taxon>
        <taxon>Kitasatosporales</taxon>
        <taxon>Streptomycetaceae</taxon>
        <taxon>Streptomyces</taxon>
    </lineage>
</organism>
<keyword evidence="3" id="KW-1185">Reference proteome</keyword>
<dbReference type="GO" id="GO:0005829">
    <property type="term" value="C:cytosol"/>
    <property type="evidence" value="ECO:0007669"/>
    <property type="project" value="TreeGrafter"/>
</dbReference>
<dbReference type="AlphaFoldDB" id="A0A6G4XAJ7"/>
<feature type="non-terminal residue" evidence="2">
    <location>
        <position position="445"/>
    </location>
</feature>
<evidence type="ECO:0000259" key="1">
    <source>
        <dbReference type="Pfam" id="PF00668"/>
    </source>
</evidence>
<dbReference type="PANTHER" id="PTHR45527">
    <property type="entry name" value="NONRIBOSOMAL PEPTIDE SYNTHETASE"/>
    <property type="match status" value="1"/>
</dbReference>
<gene>
    <name evidence="2" type="ORF">G5C65_37315</name>
</gene>
<dbReference type="InterPro" id="IPR001242">
    <property type="entry name" value="Condensation_dom"/>
</dbReference>
<dbReference type="Pfam" id="PF00668">
    <property type="entry name" value="Condensation"/>
    <property type="match status" value="1"/>
</dbReference>